<dbReference type="GO" id="GO:1901135">
    <property type="term" value="P:carbohydrate derivative metabolic process"/>
    <property type="evidence" value="ECO:0007669"/>
    <property type="project" value="InterPro"/>
</dbReference>
<feature type="domain" description="SIS" evidence="5">
    <location>
        <begin position="124"/>
        <end position="264"/>
    </location>
</feature>
<keyword evidence="3" id="KW-0804">Transcription</keyword>
<dbReference type="InterPro" id="IPR000281">
    <property type="entry name" value="HTH_RpiR"/>
</dbReference>
<keyword evidence="2" id="KW-0238">DNA-binding</keyword>
<evidence type="ECO:0000259" key="4">
    <source>
        <dbReference type="PROSITE" id="PS51071"/>
    </source>
</evidence>
<dbReference type="CDD" id="cd05013">
    <property type="entry name" value="SIS_RpiR"/>
    <property type="match status" value="1"/>
</dbReference>
<gene>
    <name evidence="6" type="ORF">BK138_21165</name>
</gene>
<dbReference type="PROSITE" id="PS51071">
    <property type="entry name" value="HTH_RPIR"/>
    <property type="match status" value="1"/>
</dbReference>
<dbReference type="GO" id="GO:0003677">
    <property type="term" value="F:DNA binding"/>
    <property type="evidence" value="ECO:0007669"/>
    <property type="project" value="UniProtKB-KW"/>
</dbReference>
<dbReference type="InterPro" id="IPR009057">
    <property type="entry name" value="Homeodomain-like_sf"/>
</dbReference>
<evidence type="ECO:0000256" key="2">
    <source>
        <dbReference type="ARBA" id="ARBA00023125"/>
    </source>
</evidence>
<dbReference type="Gene3D" id="1.10.10.10">
    <property type="entry name" value="Winged helix-like DNA-binding domain superfamily/Winged helix DNA-binding domain"/>
    <property type="match status" value="1"/>
</dbReference>
<dbReference type="GO" id="GO:0003700">
    <property type="term" value="F:DNA-binding transcription factor activity"/>
    <property type="evidence" value="ECO:0007669"/>
    <property type="project" value="InterPro"/>
</dbReference>
<dbReference type="RefSeq" id="WP_076172770.1">
    <property type="nucleotide sequence ID" value="NZ_MRTP01000006.1"/>
</dbReference>
<evidence type="ECO:0000313" key="6">
    <source>
        <dbReference type="EMBL" id="OMF52597.1"/>
    </source>
</evidence>
<dbReference type="InterPro" id="IPR036388">
    <property type="entry name" value="WH-like_DNA-bd_sf"/>
</dbReference>
<dbReference type="PANTHER" id="PTHR30514:SF1">
    <property type="entry name" value="HTH-TYPE TRANSCRIPTIONAL REGULATOR HEXR-RELATED"/>
    <property type="match status" value="1"/>
</dbReference>
<evidence type="ECO:0000313" key="7">
    <source>
        <dbReference type="Proteomes" id="UP000187172"/>
    </source>
</evidence>
<reference evidence="6 7" key="1">
    <citation type="submission" date="2016-11" db="EMBL/GenBank/DDBJ databases">
        <title>Paenibacillus species isolates.</title>
        <authorList>
            <person name="Beno S.M."/>
        </authorList>
    </citation>
    <scope>NUCLEOTIDE SEQUENCE [LARGE SCALE GENOMIC DNA]</scope>
    <source>
        <strain evidence="6 7">FSL R5-0378</strain>
    </source>
</reference>
<sequence>MNGGIVRLREILDDITPSERKVADFILQHPGEMIGLSIAELSRRSGGSQAAVVRLCKSAGFKSYQELMLKVAGDLQEGQEEPGGYQEIRPHDSVDAIIHNVTNNNIQSIRNTVKVLDKHMVEQAIEALGRAERIFFFGIGASNLIAQDAQHKFLRINKPSFSFADPHLQLTSSVLLTERDAAVGISYSGKTDYVISGMKAAKEAGAVTICITKYGNSPLSEIADIQLYTSSTENDIRSGATASRITQLNIIDMLYLGVASRSYDQSVDYLEKSRAMINKTKQKGG</sequence>
<accession>A0A1R1ELA3</accession>
<dbReference type="EMBL" id="MRTP01000006">
    <property type="protein sequence ID" value="OMF52597.1"/>
    <property type="molecule type" value="Genomic_DNA"/>
</dbReference>
<dbReference type="PANTHER" id="PTHR30514">
    <property type="entry name" value="GLUCOKINASE"/>
    <property type="match status" value="1"/>
</dbReference>
<dbReference type="GO" id="GO:0097367">
    <property type="term" value="F:carbohydrate derivative binding"/>
    <property type="evidence" value="ECO:0007669"/>
    <property type="project" value="InterPro"/>
</dbReference>
<dbReference type="SUPFAM" id="SSF46689">
    <property type="entry name" value="Homeodomain-like"/>
    <property type="match status" value="1"/>
</dbReference>
<dbReference type="Gene3D" id="3.40.50.10490">
    <property type="entry name" value="Glucose-6-phosphate isomerase like protein, domain 1"/>
    <property type="match status" value="1"/>
</dbReference>
<dbReference type="InterPro" id="IPR046348">
    <property type="entry name" value="SIS_dom_sf"/>
</dbReference>
<evidence type="ECO:0000256" key="1">
    <source>
        <dbReference type="ARBA" id="ARBA00023015"/>
    </source>
</evidence>
<comment type="caution">
    <text evidence="6">The sequence shown here is derived from an EMBL/GenBank/DDBJ whole genome shotgun (WGS) entry which is preliminary data.</text>
</comment>
<keyword evidence="7" id="KW-1185">Reference proteome</keyword>
<dbReference type="SUPFAM" id="SSF53697">
    <property type="entry name" value="SIS domain"/>
    <property type="match status" value="1"/>
</dbReference>
<protein>
    <submittedName>
        <fullName evidence="6">RpiR family transcriptional regulator</fullName>
    </submittedName>
</protein>
<dbReference type="Pfam" id="PF01380">
    <property type="entry name" value="SIS"/>
    <property type="match status" value="1"/>
</dbReference>
<dbReference type="Proteomes" id="UP000187172">
    <property type="component" value="Unassembled WGS sequence"/>
</dbReference>
<evidence type="ECO:0000259" key="5">
    <source>
        <dbReference type="PROSITE" id="PS51464"/>
    </source>
</evidence>
<keyword evidence="1" id="KW-0805">Transcription regulation</keyword>
<dbReference type="Pfam" id="PF01418">
    <property type="entry name" value="HTH_6"/>
    <property type="match status" value="1"/>
</dbReference>
<dbReference type="STRING" id="297318.BK138_21165"/>
<proteinExistence type="predicted"/>
<feature type="domain" description="HTH rpiR-type" evidence="4">
    <location>
        <begin position="2"/>
        <end position="78"/>
    </location>
</feature>
<name>A0A1R1ELA3_9BACL</name>
<dbReference type="PROSITE" id="PS51464">
    <property type="entry name" value="SIS"/>
    <property type="match status" value="1"/>
</dbReference>
<dbReference type="AlphaFoldDB" id="A0A1R1ELA3"/>
<organism evidence="6 7">
    <name type="scientific">Paenibacillus rhizosphaerae</name>
    <dbReference type="NCBI Taxonomy" id="297318"/>
    <lineage>
        <taxon>Bacteria</taxon>
        <taxon>Bacillati</taxon>
        <taxon>Bacillota</taxon>
        <taxon>Bacilli</taxon>
        <taxon>Bacillales</taxon>
        <taxon>Paenibacillaceae</taxon>
        <taxon>Paenibacillus</taxon>
    </lineage>
</organism>
<evidence type="ECO:0000256" key="3">
    <source>
        <dbReference type="ARBA" id="ARBA00023163"/>
    </source>
</evidence>
<dbReference type="InterPro" id="IPR047640">
    <property type="entry name" value="RpiR-like"/>
</dbReference>
<dbReference type="InterPro" id="IPR035472">
    <property type="entry name" value="RpiR-like_SIS"/>
</dbReference>
<dbReference type="InterPro" id="IPR001347">
    <property type="entry name" value="SIS_dom"/>
</dbReference>